<name>A0A2G8S5T8_9APHY</name>
<evidence type="ECO:0000256" key="2">
    <source>
        <dbReference type="ARBA" id="ARBA00004167"/>
    </source>
</evidence>
<evidence type="ECO:0000256" key="11">
    <source>
        <dbReference type="ARBA" id="ARBA00023033"/>
    </source>
</evidence>
<dbReference type="InterPro" id="IPR017972">
    <property type="entry name" value="Cyt_P450_CS"/>
</dbReference>
<evidence type="ECO:0000256" key="13">
    <source>
        <dbReference type="PIRSR" id="PIRSR602401-1"/>
    </source>
</evidence>
<dbReference type="EMBL" id="AYKW01000023">
    <property type="protein sequence ID" value="PIL29142.1"/>
    <property type="molecule type" value="Genomic_DNA"/>
</dbReference>
<dbReference type="GO" id="GO:0020037">
    <property type="term" value="F:heme binding"/>
    <property type="evidence" value="ECO:0007669"/>
    <property type="project" value="InterPro"/>
</dbReference>
<accession>A0A2G8S5T8</accession>
<dbReference type="GO" id="GO:0004497">
    <property type="term" value="F:monooxygenase activity"/>
    <property type="evidence" value="ECO:0007669"/>
    <property type="project" value="UniProtKB-KW"/>
</dbReference>
<organism evidence="16 17">
    <name type="scientific">Ganoderma sinense ZZ0214-1</name>
    <dbReference type="NCBI Taxonomy" id="1077348"/>
    <lineage>
        <taxon>Eukaryota</taxon>
        <taxon>Fungi</taxon>
        <taxon>Dikarya</taxon>
        <taxon>Basidiomycota</taxon>
        <taxon>Agaricomycotina</taxon>
        <taxon>Agaricomycetes</taxon>
        <taxon>Polyporales</taxon>
        <taxon>Polyporaceae</taxon>
        <taxon>Ganoderma</taxon>
    </lineage>
</organism>
<dbReference type="Gene3D" id="1.10.630.10">
    <property type="entry name" value="Cytochrome P450"/>
    <property type="match status" value="1"/>
</dbReference>
<evidence type="ECO:0000256" key="3">
    <source>
        <dbReference type="ARBA" id="ARBA00005179"/>
    </source>
</evidence>
<comment type="pathway">
    <text evidence="3">Secondary metabolite biosynthesis.</text>
</comment>
<dbReference type="PROSITE" id="PS00086">
    <property type="entry name" value="CYTOCHROME_P450"/>
    <property type="match status" value="1"/>
</dbReference>
<dbReference type="SUPFAM" id="SSF48264">
    <property type="entry name" value="Cytochrome P450"/>
    <property type="match status" value="1"/>
</dbReference>
<reference evidence="16 17" key="1">
    <citation type="journal article" date="2015" name="Sci. Rep.">
        <title>Chromosome-level genome map provides insights into diverse defense mechanisms in the medicinal fungus Ganoderma sinense.</title>
        <authorList>
            <person name="Zhu Y."/>
            <person name="Xu J."/>
            <person name="Sun C."/>
            <person name="Zhou S."/>
            <person name="Xu H."/>
            <person name="Nelson D.R."/>
            <person name="Qian J."/>
            <person name="Song J."/>
            <person name="Luo H."/>
            <person name="Xiang L."/>
            <person name="Li Y."/>
            <person name="Xu Z."/>
            <person name="Ji A."/>
            <person name="Wang L."/>
            <person name="Lu S."/>
            <person name="Hayward A."/>
            <person name="Sun W."/>
            <person name="Li X."/>
            <person name="Schwartz D.C."/>
            <person name="Wang Y."/>
            <person name="Chen S."/>
        </authorList>
    </citation>
    <scope>NUCLEOTIDE SEQUENCE [LARGE SCALE GENOMIC DNA]</scope>
    <source>
        <strain evidence="16 17">ZZ0214-1</strain>
    </source>
</reference>
<evidence type="ECO:0000313" key="16">
    <source>
        <dbReference type="EMBL" id="PIL29142.1"/>
    </source>
</evidence>
<comment type="subcellular location">
    <subcellularLocation>
        <location evidence="2">Membrane</location>
        <topology evidence="2">Single-pass membrane protein</topology>
    </subcellularLocation>
</comment>
<dbReference type="InterPro" id="IPR001128">
    <property type="entry name" value="Cyt_P450"/>
</dbReference>
<dbReference type="AlphaFoldDB" id="A0A2G8S5T8"/>
<keyword evidence="6 15" id="KW-0812">Transmembrane</keyword>
<evidence type="ECO:0000256" key="7">
    <source>
        <dbReference type="ARBA" id="ARBA00022723"/>
    </source>
</evidence>
<comment type="cofactor">
    <cofactor evidence="1 13">
        <name>heme</name>
        <dbReference type="ChEBI" id="CHEBI:30413"/>
    </cofactor>
</comment>
<keyword evidence="17" id="KW-1185">Reference proteome</keyword>
<evidence type="ECO:0000256" key="10">
    <source>
        <dbReference type="ARBA" id="ARBA00023004"/>
    </source>
</evidence>
<proteinExistence type="inferred from homology"/>
<gene>
    <name evidence="16" type="ORF">GSI_09191</name>
</gene>
<keyword evidence="9 14" id="KW-0560">Oxidoreductase</keyword>
<dbReference type="CDD" id="cd11065">
    <property type="entry name" value="CYP64-like"/>
    <property type="match status" value="1"/>
</dbReference>
<feature type="binding site" description="axial binding residue" evidence="13">
    <location>
        <position position="446"/>
    </location>
    <ligand>
        <name>heme</name>
        <dbReference type="ChEBI" id="CHEBI:30413"/>
    </ligand>
    <ligandPart>
        <name>Fe</name>
        <dbReference type="ChEBI" id="CHEBI:18248"/>
    </ligandPart>
</feature>
<dbReference type="GO" id="GO:0016020">
    <property type="term" value="C:membrane"/>
    <property type="evidence" value="ECO:0007669"/>
    <property type="project" value="UniProtKB-SubCell"/>
</dbReference>
<dbReference type="InterPro" id="IPR036396">
    <property type="entry name" value="Cyt_P450_sf"/>
</dbReference>
<keyword evidence="10 13" id="KW-0408">Iron</keyword>
<dbReference type="GO" id="GO:0016705">
    <property type="term" value="F:oxidoreductase activity, acting on paired donors, with incorporation or reduction of molecular oxygen"/>
    <property type="evidence" value="ECO:0007669"/>
    <property type="project" value="InterPro"/>
</dbReference>
<dbReference type="Proteomes" id="UP000230002">
    <property type="component" value="Unassembled WGS sequence"/>
</dbReference>
<evidence type="ECO:0000256" key="8">
    <source>
        <dbReference type="ARBA" id="ARBA00022989"/>
    </source>
</evidence>
<dbReference type="PANTHER" id="PTHR46300:SF7">
    <property type="entry name" value="P450, PUTATIVE (EUROFUNG)-RELATED"/>
    <property type="match status" value="1"/>
</dbReference>
<feature type="transmembrane region" description="Helical" evidence="15">
    <location>
        <begin position="6"/>
        <end position="23"/>
    </location>
</feature>
<sequence>MDFDLHVYPTVSLILVLLYVLYVRSIATWRARSGGRPLPPGPPGLPLVGNLFNIPGDRAWLDFQELSAQYGDIIHFRMLGKSTVVLNSPEIINEYLEKRAANTSNRVQSPVFELLGQVNNFGFMPYGQQWRRYRRHFWQHFTSRAVGEYQSIQRAAALQFLVKVLERPAQVRDHIRCTFLATVLKVVYGVGLTENHDKYAETFNISAEGIAQGLVPGKYIVDLLPFLKDVPKWVPGFAWQADFERWRAAVNQVKDVPFTHTKEAMERGEALDCIIAKTLAAAGGEDELEGEREEMAKGIGLVSYEAGADTSFVALQSLFLALSLHPDAQKKAQAELDAVVGPHRLPEFSDWKSLVYLNAVIRETLRWHTVVPLSVAHASIADDELHGYFIPAGTVLLPNTWACMHDPAVYEDPHVFRPERFIRDGKLDTSVRDPLAFIFGFGRRICPGRHFAEASLFIHAALILHVFDVTPALDAEGRPIAIKHSQTPGFVSYPEDARCTIKPRSAEAAALIMAHA</sequence>
<comment type="caution">
    <text evidence="16">The sequence shown here is derived from an EMBL/GenBank/DDBJ whole genome shotgun (WGS) entry which is preliminary data.</text>
</comment>
<keyword evidence="8 15" id="KW-1133">Transmembrane helix</keyword>
<evidence type="ECO:0000313" key="17">
    <source>
        <dbReference type="Proteomes" id="UP000230002"/>
    </source>
</evidence>
<dbReference type="InterPro" id="IPR050364">
    <property type="entry name" value="Cytochrome_P450_fung"/>
</dbReference>
<evidence type="ECO:0000256" key="9">
    <source>
        <dbReference type="ARBA" id="ARBA00023002"/>
    </source>
</evidence>
<evidence type="ECO:0000256" key="5">
    <source>
        <dbReference type="ARBA" id="ARBA00022617"/>
    </source>
</evidence>
<evidence type="ECO:0000256" key="14">
    <source>
        <dbReference type="RuleBase" id="RU000461"/>
    </source>
</evidence>
<dbReference type="PRINTS" id="PR00463">
    <property type="entry name" value="EP450I"/>
</dbReference>
<dbReference type="InterPro" id="IPR002401">
    <property type="entry name" value="Cyt_P450_E_grp-I"/>
</dbReference>
<keyword evidence="7 13" id="KW-0479">Metal-binding</keyword>
<protein>
    <submittedName>
        <fullName evidence="16">Cytochrome P450</fullName>
    </submittedName>
</protein>
<dbReference type="PRINTS" id="PR00385">
    <property type="entry name" value="P450"/>
</dbReference>
<dbReference type="GO" id="GO:0005506">
    <property type="term" value="F:iron ion binding"/>
    <property type="evidence" value="ECO:0007669"/>
    <property type="project" value="InterPro"/>
</dbReference>
<evidence type="ECO:0000256" key="15">
    <source>
        <dbReference type="SAM" id="Phobius"/>
    </source>
</evidence>
<dbReference type="PANTHER" id="PTHR46300">
    <property type="entry name" value="P450, PUTATIVE (EUROFUNG)-RELATED-RELATED"/>
    <property type="match status" value="1"/>
</dbReference>
<keyword evidence="5 13" id="KW-0349">Heme</keyword>
<keyword evidence="11 14" id="KW-0503">Monooxygenase</keyword>
<evidence type="ECO:0000256" key="4">
    <source>
        <dbReference type="ARBA" id="ARBA00010617"/>
    </source>
</evidence>
<dbReference type="STRING" id="1077348.A0A2G8S5T8"/>
<evidence type="ECO:0000256" key="12">
    <source>
        <dbReference type="ARBA" id="ARBA00023136"/>
    </source>
</evidence>
<evidence type="ECO:0000256" key="1">
    <source>
        <dbReference type="ARBA" id="ARBA00001971"/>
    </source>
</evidence>
<evidence type="ECO:0000256" key="6">
    <source>
        <dbReference type="ARBA" id="ARBA00022692"/>
    </source>
</evidence>
<dbReference type="OrthoDB" id="2789670at2759"/>
<dbReference type="Pfam" id="PF00067">
    <property type="entry name" value="p450"/>
    <property type="match status" value="1"/>
</dbReference>
<comment type="similarity">
    <text evidence="4 14">Belongs to the cytochrome P450 family.</text>
</comment>
<keyword evidence="12 15" id="KW-0472">Membrane</keyword>